<dbReference type="GO" id="GO:0042910">
    <property type="term" value="F:xenobiotic transmembrane transporter activity"/>
    <property type="evidence" value="ECO:0007669"/>
    <property type="project" value="TreeGrafter"/>
</dbReference>
<gene>
    <name evidence="2" type="ORF">JIN83_06395</name>
</gene>
<keyword evidence="1" id="KW-0472">Membrane</keyword>
<dbReference type="PANTHER" id="PTHR32063">
    <property type="match status" value="1"/>
</dbReference>
<evidence type="ECO:0000313" key="2">
    <source>
        <dbReference type="EMBL" id="MBK1854581.1"/>
    </source>
</evidence>
<dbReference type="SUPFAM" id="SSF82693">
    <property type="entry name" value="Multidrug efflux transporter AcrB pore domain, PN1, PN2, PC1 and PC2 subdomains"/>
    <property type="match status" value="2"/>
</dbReference>
<sequence>MIRWFARNSYASNFLMLAILLAGIYAVMFKIPTEVTPTYQPSYIRVNIPLPGGTPNEVEQKIILPIESSLEGIAEIKAIRSDARRNSAEFTIETEDGIDMDKLRAEIESRIDSINTFPDEMERPQVRIPDTANWMEVISVVISGDMSEKDLLTAARQVRDDLTSLPGISKVDIIGGRNHEISIEVNRDTLHDYGLEISDLSAAIRQNSLDLSAGSINSKSSRVLLRSTNQALDRTAFEKIIVSRKNGAQITLGDIAHVRDNFDEDKKITRLNGKRCVLAEVKRLGDESALTISDMVHEYVDNAHTRFPEGVTLATWDDDSVSLRGRISTLFWNLLQGSILVFILLGVFLRLSLAFWVVVGIPISFAGGLIFMPAMDVTANIMSIFGFIIVLGIVVDDAIVTSEHIYSKLKLGMAPLEATVTGAKEIAVPVTFGVLTTVVAFIPLAFFDGWLGELAKQIPYVVIPVLLFSLIESKFILPCHLRHIKINRTGNGVITRIQRGASAGLDWFIESIYQPMLAKAVLYRYITLSIFLAVAFGCVGFVASGVMGFESIPSVDRYYISARLRMEEGSAFEQTDEQVKRIEQAAYDLRKIFTDGDDGPTLIGNIMTTTGGKPTRNGTDEREGYVLVEITPPSKRKHPGPKNQEIADAWREMVGTIQGSQSFYIRTESSGGRMMGDSTDIEIELRGHDTNEMAEVAQEIQDLLSNQEGLRRAWTSIEQEQDEFQITLLPYGRELGLTQELLARQVRRAFHGDEAQRLQRGEDSVKVVVRFPEEERESLHTLDDLRISLPNGSSVSMNQVAKITRGSSPPRIVRKDGSRIYTISTNRESRSVNINKLAEKLTPMVDDIVREHPGNSWKYEGALAETKENQNRIWVTGGLLVFVLFSLLAIPFKSITQPIFVLLAIPFGAVGAFFGHVVMDITPSFLSFFGLLALTGVVVNDSLVMVDFTNVRRREGDSPYDAVIHSGSARFRPILLTSLTTFAGLMPLIFERSIQAQFLIPMAVSLAFGIMFATFITLFLIPCAYLATEDVKNFFRKLFGMKTEPQHAEE</sequence>
<dbReference type="GO" id="GO:0005886">
    <property type="term" value="C:plasma membrane"/>
    <property type="evidence" value="ECO:0007669"/>
    <property type="project" value="TreeGrafter"/>
</dbReference>
<feature type="transmembrane region" description="Helical" evidence="1">
    <location>
        <begin position="355"/>
        <end position="375"/>
    </location>
</feature>
<feature type="transmembrane region" description="Helical" evidence="1">
    <location>
        <begin position="525"/>
        <end position="549"/>
    </location>
</feature>
<dbReference type="InterPro" id="IPR027463">
    <property type="entry name" value="AcrB_DN_DC_subdom"/>
</dbReference>
<feature type="transmembrane region" description="Helical" evidence="1">
    <location>
        <begin position="873"/>
        <end position="892"/>
    </location>
</feature>
<dbReference type="Gene3D" id="3.30.2090.10">
    <property type="entry name" value="Multidrug efflux transporter AcrB TolC docking domain, DN and DC subdomains"/>
    <property type="match status" value="2"/>
</dbReference>
<dbReference type="Gene3D" id="3.30.70.1440">
    <property type="entry name" value="Multidrug efflux transporter AcrB pore domain"/>
    <property type="match status" value="1"/>
</dbReference>
<dbReference type="PANTHER" id="PTHR32063:SF33">
    <property type="entry name" value="RND SUPERFAMILY EFFLUX PUMP PERMEASE COMPONENT"/>
    <property type="match status" value="1"/>
</dbReference>
<evidence type="ECO:0000313" key="3">
    <source>
        <dbReference type="Proteomes" id="UP000634206"/>
    </source>
</evidence>
<proteinExistence type="predicted"/>
<dbReference type="Gene3D" id="1.20.1640.10">
    <property type="entry name" value="Multidrug efflux transporter AcrB transmembrane domain"/>
    <property type="match status" value="2"/>
</dbReference>
<feature type="transmembrane region" description="Helical" evidence="1">
    <location>
        <begin position="925"/>
        <end position="948"/>
    </location>
</feature>
<dbReference type="PRINTS" id="PR00702">
    <property type="entry name" value="ACRIFLAVINRP"/>
</dbReference>
<dbReference type="InterPro" id="IPR001036">
    <property type="entry name" value="Acrflvin-R"/>
</dbReference>
<keyword evidence="1" id="KW-1133">Transmembrane helix</keyword>
<dbReference type="Pfam" id="PF00873">
    <property type="entry name" value="ACR_tran"/>
    <property type="match status" value="1"/>
</dbReference>
<name>A0AAE2SAL3_9BACT</name>
<keyword evidence="1" id="KW-0812">Transmembrane</keyword>
<protein>
    <submittedName>
        <fullName evidence="2">Efflux RND transporter permease subunit</fullName>
    </submittedName>
</protein>
<feature type="transmembrane region" description="Helical" evidence="1">
    <location>
        <begin position="381"/>
        <end position="406"/>
    </location>
</feature>
<comment type="caution">
    <text evidence="2">The sequence shown here is derived from an EMBL/GenBank/DDBJ whole genome shotgun (WGS) entry which is preliminary data.</text>
</comment>
<feature type="transmembrane region" description="Helical" evidence="1">
    <location>
        <begin position="969"/>
        <end position="990"/>
    </location>
</feature>
<dbReference type="EMBL" id="JAENIG010000003">
    <property type="protein sequence ID" value="MBK1854581.1"/>
    <property type="molecule type" value="Genomic_DNA"/>
</dbReference>
<accession>A0AAE2SAL3</accession>
<reference evidence="2" key="1">
    <citation type="submission" date="2021-01" db="EMBL/GenBank/DDBJ databases">
        <title>Modified the classification status of verrucomicrobia.</title>
        <authorList>
            <person name="Feng X."/>
        </authorList>
    </citation>
    <scope>NUCLEOTIDE SEQUENCE</scope>
    <source>
        <strain evidence="2">5K15</strain>
    </source>
</reference>
<dbReference type="AlphaFoldDB" id="A0AAE2SAL3"/>
<dbReference type="Gene3D" id="3.30.70.1430">
    <property type="entry name" value="Multidrug efflux transporter AcrB pore domain"/>
    <property type="match status" value="2"/>
</dbReference>
<organism evidence="2 3">
    <name type="scientific">Oceaniferula flava</name>
    <dbReference type="NCBI Taxonomy" id="2800421"/>
    <lineage>
        <taxon>Bacteria</taxon>
        <taxon>Pseudomonadati</taxon>
        <taxon>Verrucomicrobiota</taxon>
        <taxon>Verrucomicrobiia</taxon>
        <taxon>Verrucomicrobiales</taxon>
        <taxon>Verrucomicrobiaceae</taxon>
        <taxon>Oceaniferula</taxon>
    </lineage>
</organism>
<feature type="transmembrane region" description="Helical" evidence="1">
    <location>
        <begin position="1002"/>
        <end position="1027"/>
    </location>
</feature>
<feature type="transmembrane region" description="Helical" evidence="1">
    <location>
        <begin position="426"/>
        <end position="446"/>
    </location>
</feature>
<evidence type="ECO:0000256" key="1">
    <source>
        <dbReference type="SAM" id="Phobius"/>
    </source>
</evidence>
<dbReference type="SUPFAM" id="SSF82866">
    <property type="entry name" value="Multidrug efflux transporter AcrB transmembrane domain"/>
    <property type="match status" value="2"/>
</dbReference>
<feature type="transmembrane region" description="Helical" evidence="1">
    <location>
        <begin position="330"/>
        <end position="348"/>
    </location>
</feature>
<dbReference type="SUPFAM" id="SSF82714">
    <property type="entry name" value="Multidrug efflux transporter AcrB TolC docking domain, DN and DC subdomains"/>
    <property type="match status" value="2"/>
</dbReference>
<keyword evidence="3" id="KW-1185">Reference proteome</keyword>
<dbReference type="RefSeq" id="WP_309489188.1">
    <property type="nucleotide sequence ID" value="NZ_JAENIG010000003.1"/>
</dbReference>
<feature type="transmembrane region" description="Helical" evidence="1">
    <location>
        <begin position="458"/>
        <end position="477"/>
    </location>
</feature>
<dbReference type="Gene3D" id="3.30.70.1320">
    <property type="entry name" value="Multidrug efflux transporter AcrB pore domain like"/>
    <property type="match status" value="1"/>
</dbReference>
<feature type="transmembrane region" description="Helical" evidence="1">
    <location>
        <begin position="899"/>
        <end position="919"/>
    </location>
</feature>
<dbReference type="Proteomes" id="UP000634206">
    <property type="component" value="Unassembled WGS sequence"/>
</dbReference>